<dbReference type="GO" id="GO:0016846">
    <property type="term" value="F:carbon-sulfur lyase activity"/>
    <property type="evidence" value="ECO:0007669"/>
    <property type="project" value="InterPro"/>
</dbReference>
<comment type="similarity">
    <text evidence="1">Belongs to the Gfa family.</text>
</comment>
<protein>
    <submittedName>
        <fullName evidence="6">Aldehyde-activating protein</fullName>
    </submittedName>
</protein>
<dbReference type="RefSeq" id="WP_163097866.1">
    <property type="nucleotide sequence ID" value="NZ_CP127523.1"/>
</dbReference>
<evidence type="ECO:0000259" key="5">
    <source>
        <dbReference type="PROSITE" id="PS51891"/>
    </source>
</evidence>
<dbReference type="EMBL" id="WNJL01000032">
    <property type="protein sequence ID" value="NDU42622.1"/>
    <property type="molecule type" value="Genomic_DNA"/>
</dbReference>
<gene>
    <name evidence="6" type="ORF">GL267_08190</name>
</gene>
<evidence type="ECO:0000256" key="2">
    <source>
        <dbReference type="ARBA" id="ARBA00022723"/>
    </source>
</evidence>
<keyword evidence="4" id="KW-0456">Lyase</keyword>
<evidence type="ECO:0000256" key="3">
    <source>
        <dbReference type="ARBA" id="ARBA00022833"/>
    </source>
</evidence>
<dbReference type="Pfam" id="PF04828">
    <property type="entry name" value="GFA"/>
    <property type="match status" value="1"/>
</dbReference>
<dbReference type="SUPFAM" id="SSF51316">
    <property type="entry name" value="Mss4-like"/>
    <property type="match status" value="1"/>
</dbReference>
<comment type="caution">
    <text evidence="6">The sequence shown here is derived from an EMBL/GenBank/DDBJ whole genome shotgun (WGS) entry which is preliminary data.</text>
</comment>
<dbReference type="GO" id="GO:0046872">
    <property type="term" value="F:metal ion binding"/>
    <property type="evidence" value="ECO:0007669"/>
    <property type="project" value="UniProtKB-KW"/>
</dbReference>
<sequence length="145" mass="16043">MRGQCLCGEVKFEILGTLPRLYQCHCSLCRKQTGTPSNTATIVSADSFRWLSGKEKISSWVKDTGYCSDFCSICGSPVPNPLRNSPYFWVPVGLLDSSEEQLEIAAHLFVDSKASWDIINQSGVQYETAPELAEFIALLHANIHA</sequence>
<organism evidence="6">
    <name type="scientific">Acidithiobacillus ferrianus</name>
    <dbReference type="NCBI Taxonomy" id="2678518"/>
    <lineage>
        <taxon>Bacteria</taxon>
        <taxon>Pseudomonadati</taxon>
        <taxon>Pseudomonadota</taxon>
        <taxon>Acidithiobacillia</taxon>
        <taxon>Acidithiobacillales</taxon>
        <taxon>Acidithiobacillaceae</taxon>
        <taxon>Acidithiobacillus</taxon>
    </lineage>
</organism>
<keyword evidence="3" id="KW-0862">Zinc</keyword>
<proteinExistence type="inferred from homology"/>
<dbReference type="AlphaFoldDB" id="A0A845U4R6"/>
<evidence type="ECO:0000313" key="6">
    <source>
        <dbReference type="EMBL" id="NDU42622.1"/>
    </source>
</evidence>
<name>A0A845U4R6_9PROT</name>
<dbReference type="PANTHER" id="PTHR33337">
    <property type="entry name" value="GFA DOMAIN-CONTAINING PROTEIN"/>
    <property type="match status" value="1"/>
</dbReference>
<dbReference type="InterPro" id="IPR006913">
    <property type="entry name" value="CENP-V/GFA"/>
</dbReference>
<keyword evidence="2" id="KW-0479">Metal-binding</keyword>
<dbReference type="PROSITE" id="PS51891">
    <property type="entry name" value="CENP_V_GFA"/>
    <property type="match status" value="1"/>
</dbReference>
<dbReference type="InterPro" id="IPR011057">
    <property type="entry name" value="Mss4-like_sf"/>
</dbReference>
<accession>A0A845U4R6</accession>
<dbReference type="Gene3D" id="3.90.1590.10">
    <property type="entry name" value="glutathione-dependent formaldehyde- activating enzyme (gfa)"/>
    <property type="match status" value="1"/>
</dbReference>
<evidence type="ECO:0000256" key="1">
    <source>
        <dbReference type="ARBA" id="ARBA00005495"/>
    </source>
</evidence>
<reference evidence="6" key="1">
    <citation type="submission" date="2019-11" db="EMBL/GenBank/DDBJ databases">
        <title>Acidithiobacillus ferrianus sp. nov.: a facultatively anaerobic and extremely acidophilic chemolithoautotroph.</title>
        <authorList>
            <person name="Norris P.R."/>
            <person name="Falagan C."/>
            <person name="Moya-Beltran A."/>
            <person name="Castro M."/>
            <person name="Quatrini R."/>
            <person name="Johnson D.B."/>
        </authorList>
    </citation>
    <scope>NUCLEOTIDE SEQUENCE [LARGE SCALE GENOMIC DNA]</scope>
    <source>
        <strain evidence="6">MG</strain>
    </source>
</reference>
<feature type="domain" description="CENP-V/GFA" evidence="5">
    <location>
        <begin position="1"/>
        <end position="117"/>
    </location>
</feature>
<evidence type="ECO:0000256" key="4">
    <source>
        <dbReference type="ARBA" id="ARBA00023239"/>
    </source>
</evidence>
<dbReference type="PANTHER" id="PTHR33337:SF40">
    <property type="entry name" value="CENP-V_GFA DOMAIN-CONTAINING PROTEIN-RELATED"/>
    <property type="match status" value="1"/>
</dbReference>